<dbReference type="AlphaFoldDB" id="A0A409YLK2"/>
<comment type="caution">
    <text evidence="1">The sequence shown here is derived from an EMBL/GenBank/DDBJ whole genome shotgun (WGS) entry which is preliminary data.</text>
</comment>
<sequence>MSPTIDTTNSHELVIEDPKLKLTDSQKERLKGLITTELSKGSARDLAIQEIKHLAHTIISIESDFATIKDEVKKIDDQKILFNSSTKQALQFLPEWSACHDEYTSLILATQETATTGHNQIKTFIHDIIPTVTGEGDIKDKEDILKTYIQNIKHFKETGENDETRLLRLRQKIEAFQKNITATITEDISSVNGDLKTIVAKIKVVQGEVERLDAWFEKYYSTLTDHGVSHGTVGLMRLSPRYMTQRIVEASTGSSEAHRKSEERLEQRLSLEKLKHDETLIIHQTEPALQSTMTRVTQLGSTFTHLTGQLNAIHSVWRLASSSLIASSSISHIAINLSFL</sequence>
<dbReference type="EMBL" id="NHTK01001008">
    <property type="protein sequence ID" value="PPR03910.1"/>
    <property type="molecule type" value="Genomic_DNA"/>
</dbReference>
<protein>
    <submittedName>
        <fullName evidence="1">Uncharacterized protein</fullName>
    </submittedName>
</protein>
<name>A0A409YLK2_9AGAR</name>
<proteinExistence type="predicted"/>
<keyword evidence="2" id="KW-1185">Reference proteome</keyword>
<gene>
    <name evidence="1" type="ORF">CVT24_008090</name>
</gene>
<organism evidence="1 2">
    <name type="scientific">Panaeolus cyanescens</name>
    <dbReference type="NCBI Taxonomy" id="181874"/>
    <lineage>
        <taxon>Eukaryota</taxon>
        <taxon>Fungi</taxon>
        <taxon>Dikarya</taxon>
        <taxon>Basidiomycota</taxon>
        <taxon>Agaricomycotina</taxon>
        <taxon>Agaricomycetes</taxon>
        <taxon>Agaricomycetidae</taxon>
        <taxon>Agaricales</taxon>
        <taxon>Agaricineae</taxon>
        <taxon>Galeropsidaceae</taxon>
        <taxon>Panaeolus</taxon>
    </lineage>
</organism>
<reference evidence="1 2" key="1">
    <citation type="journal article" date="2018" name="Evol. Lett.">
        <title>Horizontal gene cluster transfer increased hallucinogenic mushroom diversity.</title>
        <authorList>
            <person name="Reynolds H.T."/>
            <person name="Vijayakumar V."/>
            <person name="Gluck-Thaler E."/>
            <person name="Korotkin H.B."/>
            <person name="Matheny P.B."/>
            <person name="Slot J.C."/>
        </authorList>
    </citation>
    <scope>NUCLEOTIDE SEQUENCE [LARGE SCALE GENOMIC DNA]</scope>
    <source>
        <strain evidence="1 2">2629</strain>
    </source>
</reference>
<dbReference type="OrthoDB" id="3046926at2759"/>
<accession>A0A409YLK2</accession>
<evidence type="ECO:0000313" key="2">
    <source>
        <dbReference type="Proteomes" id="UP000284842"/>
    </source>
</evidence>
<evidence type="ECO:0000313" key="1">
    <source>
        <dbReference type="EMBL" id="PPR03910.1"/>
    </source>
</evidence>
<dbReference type="Proteomes" id="UP000284842">
    <property type="component" value="Unassembled WGS sequence"/>
</dbReference>
<dbReference type="InParanoid" id="A0A409YLK2"/>